<dbReference type="PROSITE" id="PS51833">
    <property type="entry name" value="HDOD"/>
    <property type="match status" value="1"/>
</dbReference>
<feature type="domain" description="HDOD" evidence="1">
    <location>
        <begin position="4"/>
        <end position="200"/>
    </location>
</feature>
<proteinExistence type="predicted"/>
<evidence type="ECO:0000259" key="1">
    <source>
        <dbReference type="PROSITE" id="PS51833"/>
    </source>
</evidence>
<gene>
    <name evidence="2" type="ORF">DRI96_05805</name>
</gene>
<comment type="caution">
    <text evidence="2">The sequence shown here is derived from an EMBL/GenBank/DDBJ whole genome shotgun (WGS) entry which is preliminary data.</text>
</comment>
<dbReference type="AlphaFoldDB" id="A0A662DAY3"/>
<accession>A0A662DAY3</accession>
<dbReference type="SMART" id="SM00471">
    <property type="entry name" value="HDc"/>
    <property type="match status" value="1"/>
</dbReference>
<dbReference type="InterPro" id="IPR052340">
    <property type="entry name" value="RNase_Y/CdgJ"/>
</dbReference>
<dbReference type="InterPro" id="IPR013976">
    <property type="entry name" value="HDOD"/>
</dbReference>
<reference evidence="2 3" key="1">
    <citation type="submission" date="2018-06" db="EMBL/GenBank/DDBJ databases">
        <title>Extensive metabolic versatility and redundancy in microbially diverse, dynamic hydrothermal sediments.</title>
        <authorList>
            <person name="Dombrowski N."/>
            <person name="Teske A."/>
            <person name="Baker B.J."/>
        </authorList>
    </citation>
    <scope>NUCLEOTIDE SEQUENCE [LARGE SCALE GENOMIC DNA]</scope>
    <source>
        <strain evidence="2">B19_G9</strain>
    </source>
</reference>
<dbReference type="Proteomes" id="UP000267654">
    <property type="component" value="Unassembled WGS sequence"/>
</dbReference>
<dbReference type="PANTHER" id="PTHR33525:SF3">
    <property type="entry name" value="RIBONUCLEASE Y"/>
    <property type="match status" value="1"/>
</dbReference>
<dbReference type="InterPro" id="IPR003607">
    <property type="entry name" value="HD/PDEase_dom"/>
</dbReference>
<dbReference type="EMBL" id="QMQB01000222">
    <property type="protein sequence ID" value="RLE11677.1"/>
    <property type="molecule type" value="Genomic_DNA"/>
</dbReference>
<dbReference type="SUPFAM" id="SSF109604">
    <property type="entry name" value="HD-domain/PDEase-like"/>
    <property type="match status" value="1"/>
</dbReference>
<evidence type="ECO:0000313" key="2">
    <source>
        <dbReference type="EMBL" id="RLE11677.1"/>
    </source>
</evidence>
<dbReference type="Gene3D" id="1.10.3210.10">
    <property type="entry name" value="Hypothetical protein af1432"/>
    <property type="match status" value="1"/>
</dbReference>
<dbReference type="Pfam" id="PF08668">
    <property type="entry name" value="HDOD"/>
    <property type="match status" value="1"/>
</dbReference>
<dbReference type="CDD" id="cd00077">
    <property type="entry name" value="HDc"/>
    <property type="match status" value="1"/>
</dbReference>
<dbReference type="PANTHER" id="PTHR33525">
    <property type="match status" value="1"/>
</dbReference>
<organism evidence="2 3">
    <name type="scientific">Aerophobetes bacterium</name>
    <dbReference type="NCBI Taxonomy" id="2030807"/>
    <lineage>
        <taxon>Bacteria</taxon>
        <taxon>Candidatus Aerophobota</taxon>
    </lineage>
</organism>
<protein>
    <recommendedName>
        <fullName evidence="1">HDOD domain-containing protein</fullName>
    </recommendedName>
</protein>
<evidence type="ECO:0000313" key="3">
    <source>
        <dbReference type="Proteomes" id="UP000267654"/>
    </source>
</evidence>
<sequence>MTKLPTLPVITAQLMQLLSNPNASIQKLTNLISQDQSLTTTVLKVVNSSYYGFPRQIATIKHALIILGFNEIRNIVITISVLKNFWNIQKSSKFDHLQFWKHSLGCAVAAGMLAKFFRYRVSGKVFIGGLIHDIGKIVLDQYLHDLFEQVMDQVISRDISFYQAEKEVLGVTHAEIGGWLAKSWNLPLEIEEAIKFHHLPEKATANPPFCSIVHLADVLVRMRSIGSAGDNKIPPIDPSIWEPLRSMRADLNESHIEYFTGLLEEEVSRAKPLFEILGNW</sequence>
<name>A0A662DAY3_UNCAE</name>